<evidence type="ECO:0000313" key="1">
    <source>
        <dbReference type="EMBL" id="OGE78986.1"/>
    </source>
</evidence>
<reference evidence="1 2" key="1">
    <citation type="journal article" date="2016" name="Nat. Commun.">
        <title>Thousands of microbial genomes shed light on interconnected biogeochemical processes in an aquifer system.</title>
        <authorList>
            <person name="Anantharaman K."/>
            <person name="Brown C.T."/>
            <person name="Hug L.A."/>
            <person name="Sharon I."/>
            <person name="Castelle C.J."/>
            <person name="Probst A.J."/>
            <person name="Thomas B.C."/>
            <person name="Singh A."/>
            <person name="Wilkins M.J."/>
            <person name="Karaoz U."/>
            <person name="Brodie E.L."/>
            <person name="Williams K.H."/>
            <person name="Hubbard S.S."/>
            <person name="Banfield J.F."/>
        </authorList>
    </citation>
    <scope>NUCLEOTIDE SEQUENCE [LARGE SCALE GENOMIC DNA]</scope>
</reference>
<protein>
    <submittedName>
        <fullName evidence="1">Uncharacterized protein</fullName>
    </submittedName>
</protein>
<dbReference type="EMBL" id="MFEK01000010">
    <property type="protein sequence ID" value="OGE78986.1"/>
    <property type="molecule type" value="Genomic_DNA"/>
</dbReference>
<dbReference type="STRING" id="1817824.A2751_00795"/>
<accession>A0A1F5NMQ8</accession>
<comment type="caution">
    <text evidence="1">The sequence shown here is derived from an EMBL/GenBank/DDBJ whole genome shotgun (WGS) entry which is preliminary data.</text>
</comment>
<proteinExistence type="predicted"/>
<name>A0A1F5NMQ8_9BACT</name>
<sequence>MEQIFAVTQSGGLWRATAGVRFATLTQCFGAEQSFNGGAIGLTERSGIVTFLDEIPDQRGDRDFRPDNKAWKNNSAPIVALSFDREVARKCAEIVDRRPYDSNKPWDPEFEPGTREVIEAVGDDHKWIVLSEKVARRFLPEQRVMAARAGAGSSGTSQGRGLPRVTGSYYAGTYDAACPNRTCHRSLYSLSLGRNECIYCGNEFIVVEA</sequence>
<gene>
    <name evidence="1" type="ORF">A2751_00795</name>
</gene>
<organism evidence="1 2">
    <name type="scientific">Candidatus Doudnabacteria bacterium RIFCSPHIGHO2_01_FULL_46_14</name>
    <dbReference type="NCBI Taxonomy" id="1817824"/>
    <lineage>
        <taxon>Bacteria</taxon>
        <taxon>Candidatus Doudnaibacteriota</taxon>
    </lineage>
</organism>
<evidence type="ECO:0000313" key="2">
    <source>
        <dbReference type="Proteomes" id="UP000176864"/>
    </source>
</evidence>
<dbReference type="AlphaFoldDB" id="A0A1F5NMQ8"/>
<dbReference type="Proteomes" id="UP000176864">
    <property type="component" value="Unassembled WGS sequence"/>
</dbReference>